<protein>
    <submittedName>
        <fullName evidence="1">Uncharacterized protein</fullName>
    </submittedName>
</protein>
<dbReference type="Proteomes" id="UP000246073">
    <property type="component" value="Unassembled WGS sequence"/>
</dbReference>
<sequence length="47" mass="5481">MTVTPLSTDRLLHSHSSHLALTMLTNEEWLLCVLLDKLKTMLVMMRR</sequence>
<evidence type="ECO:0000313" key="1">
    <source>
        <dbReference type="EMBL" id="SPL65046.1"/>
    </source>
</evidence>
<name>A0A2P9HLR9_9HYPH</name>
<dbReference type="AlphaFoldDB" id="A0A2P9HLR9"/>
<proteinExistence type="predicted"/>
<evidence type="ECO:0000313" key="2">
    <source>
        <dbReference type="Proteomes" id="UP000246073"/>
    </source>
</evidence>
<dbReference type="EMBL" id="OOFM01000005">
    <property type="protein sequence ID" value="SPL65046.1"/>
    <property type="molecule type" value="Genomic_DNA"/>
</dbReference>
<reference evidence="2" key="1">
    <citation type="submission" date="2017-12" db="EMBL/GenBank/DDBJ databases">
        <authorList>
            <person name="Diaz M."/>
        </authorList>
    </citation>
    <scope>NUCLEOTIDE SEQUENCE [LARGE SCALE GENOMIC DNA]</scope>
    <source>
        <strain evidence="2">FI11154</strain>
    </source>
</reference>
<gene>
    <name evidence="1" type="ORF">OHAE_913</name>
</gene>
<accession>A0A2P9HLR9</accession>
<organism evidence="1 2">
    <name type="scientific">Ochrobactrum soli</name>
    <dbReference type="NCBI Taxonomy" id="2448455"/>
    <lineage>
        <taxon>Bacteria</taxon>
        <taxon>Pseudomonadati</taxon>
        <taxon>Pseudomonadota</taxon>
        <taxon>Alphaproteobacteria</taxon>
        <taxon>Hyphomicrobiales</taxon>
        <taxon>Brucellaceae</taxon>
        <taxon>Brucella/Ochrobactrum group</taxon>
        <taxon>Ochrobactrum</taxon>
    </lineage>
</organism>